<dbReference type="EMBL" id="CAJOBC010001533">
    <property type="protein sequence ID" value="CAF3683891.1"/>
    <property type="molecule type" value="Genomic_DNA"/>
</dbReference>
<dbReference type="EMBL" id="CAJNOQ010001533">
    <property type="protein sequence ID" value="CAF0901519.1"/>
    <property type="molecule type" value="Genomic_DNA"/>
</dbReference>
<evidence type="ECO:0000256" key="1">
    <source>
        <dbReference type="SAM" id="MobiDB-lite"/>
    </source>
</evidence>
<feature type="region of interest" description="Disordered" evidence="1">
    <location>
        <begin position="1"/>
        <end position="21"/>
    </location>
</feature>
<feature type="compositionally biased region" description="Low complexity" evidence="1">
    <location>
        <begin position="1"/>
        <end position="20"/>
    </location>
</feature>
<evidence type="ECO:0000313" key="3">
    <source>
        <dbReference type="EMBL" id="CAF3683891.1"/>
    </source>
</evidence>
<reference evidence="2" key="1">
    <citation type="submission" date="2021-02" db="EMBL/GenBank/DDBJ databases">
        <authorList>
            <person name="Nowell W R."/>
        </authorList>
    </citation>
    <scope>NUCLEOTIDE SEQUENCE</scope>
</reference>
<evidence type="ECO:0000313" key="2">
    <source>
        <dbReference type="EMBL" id="CAF0901519.1"/>
    </source>
</evidence>
<sequence>MDKNRSISNVSDSSSSLSSSTIAKKTKNSSSVIASASGGATTATATATISNNEITEGTNRNTVLPRPVRRILQNFLLVWLDANLDESNEDFKNSLQQLRRIVASITTFTDAQECIEFLSQIKKEKVFMIVSGSLGRQIIPDIQTWPQLESIYVLCSNQSAHEEWARKIAKVKDVHTRIEPICESLQIDRENCDRDMISISFDGIDALFMYTQLLKESLLEIEDDDEKSIKELVDYCRLQDDIAENQIDKIEREYPGRTPIWWYTAPHFMYSMLNRGLRVTEVDIILEMGFFIRHLHQHQNYSETMHA</sequence>
<accession>A0A813ZMJ2</accession>
<dbReference type="Proteomes" id="UP000681722">
    <property type="component" value="Unassembled WGS sequence"/>
</dbReference>
<protein>
    <submittedName>
        <fullName evidence="2">Uncharacterized protein</fullName>
    </submittedName>
</protein>
<name>A0A813ZMJ2_9BILA</name>
<dbReference type="AlphaFoldDB" id="A0A813ZMJ2"/>
<gene>
    <name evidence="2" type="ORF">GPM918_LOCUS8662</name>
    <name evidence="3" type="ORF">SRO942_LOCUS8662</name>
</gene>
<comment type="caution">
    <text evidence="2">The sequence shown here is derived from an EMBL/GenBank/DDBJ whole genome shotgun (WGS) entry which is preliminary data.</text>
</comment>
<dbReference type="OrthoDB" id="10044986at2759"/>
<organism evidence="2 4">
    <name type="scientific">Didymodactylos carnosus</name>
    <dbReference type="NCBI Taxonomy" id="1234261"/>
    <lineage>
        <taxon>Eukaryota</taxon>
        <taxon>Metazoa</taxon>
        <taxon>Spiralia</taxon>
        <taxon>Gnathifera</taxon>
        <taxon>Rotifera</taxon>
        <taxon>Eurotatoria</taxon>
        <taxon>Bdelloidea</taxon>
        <taxon>Philodinida</taxon>
        <taxon>Philodinidae</taxon>
        <taxon>Didymodactylos</taxon>
    </lineage>
</organism>
<dbReference type="Proteomes" id="UP000663829">
    <property type="component" value="Unassembled WGS sequence"/>
</dbReference>
<evidence type="ECO:0000313" key="4">
    <source>
        <dbReference type="Proteomes" id="UP000663829"/>
    </source>
</evidence>
<keyword evidence="4" id="KW-1185">Reference proteome</keyword>
<proteinExistence type="predicted"/>